<comment type="similarity">
    <text evidence="2">Belongs to the acyl-CoA dehydrogenase family.</text>
</comment>
<dbReference type="Gene3D" id="1.20.140.10">
    <property type="entry name" value="Butyryl-CoA Dehydrogenase, subunit A, domain 3"/>
    <property type="match status" value="1"/>
</dbReference>
<dbReference type="GO" id="GO:0050660">
    <property type="term" value="F:flavin adenine dinucleotide binding"/>
    <property type="evidence" value="ECO:0007669"/>
    <property type="project" value="InterPro"/>
</dbReference>
<dbReference type="KEGG" id="apes:FOC84_02180"/>
<keyword evidence="10" id="KW-1185">Reference proteome</keyword>
<evidence type="ECO:0000256" key="1">
    <source>
        <dbReference type="ARBA" id="ARBA00001974"/>
    </source>
</evidence>
<dbReference type="FunFam" id="2.40.110.10:FF:000002">
    <property type="entry name" value="Acyl-CoA dehydrogenase fadE12"/>
    <property type="match status" value="1"/>
</dbReference>
<proteinExistence type="inferred from homology"/>
<dbReference type="Gene3D" id="2.40.110.10">
    <property type="entry name" value="Butyryl-CoA Dehydrogenase, subunit A, domain 2"/>
    <property type="match status" value="1"/>
</dbReference>
<dbReference type="FunFam" id="1.20.140.10:FF:000001">
    <property type="entry name" value="Acyl-CoA dehydrogenase"/>
    <property type="match status" value="1"/>
</dbReference>
<dbReference type="Proteomes" id="UP000500970">
    <property type="component" value="Chromosome"/>
</dbReference>
<dbReference type="InterPro" id="IPR013786">
    <property type="entry name" value="AcylCoA_DH/ox_N"/>
</dbReference>
<name>A0A7D4E141_9BURK</name>
<dbReference type="GO" id="GO:0004420">
    <property type="term" value="F:hydroxymethylglutaryl-CoA reductase (NADPH) activity"/>
    <property type="evidence" value="ECO:0007669"/>
    <property type="project" value="InterPro"/>
</dbReference>
<dbReference type="PROSITE" id="PS00318">
    <property type="entry name" value="HMG_COA_REDUCTASE_2"/>
    <property type="match status" value="1"/>
</dbReference>
<feature type="domain" description="Acyl-CoA oxidase/dehydrogenase middle" evidence="7">
    <location>
        <begin position="127"/>
        <end position="221"/>
    </location>
</feature>
<evidence type="ECO:0000259" key="7">
    <source>
        <dbReference type="Pfam" id="PF02770"/>
    </source>
</evidence>
<evidence type="ECO:0000256" key="3">
    <source>
        <dbReference type="ARBA" id="ARBA00022630"/>
    </source>
</evidence>
<evidence type="ECO:0000259" key="8">
    <source>
        <dbReference type="Pfam" id="PF02771"/>
    </source>
</evidence>
<evidence type="ECO:0000256" key="4">
    <source>
        <dbReference type="ARBA" id="ARBA00022827"/>
    </source>
</evidence>
<reference evidence="9 10" key="1">
    <citation type="submission" date="2020-05" db="EMBL/GenBank/DDBJ databases">
        <title>FDA dAtabase for Regulatory Grade micrObial Sequences (FDA-ARGOS): Supporting development and validation of Infectious Disease Dx tests.</title>
        <authorList>
            <person name="Sproer C."/>
            <person name="Gronow S."/>
            <person name="Severitt S."/>
            <person name="Schroder I."/>
            <person name="Tallon L."/>
            <person name="Sadzewicz L."/>
            <person name="Zhao X."/>
            <person name="Vavikolanu K."/>
            <person name="Mehta A."/>
            <person name="Aluvathingal J."/>
            <person name="Nadendla S."/>
            <person name="Myers T."/>
            <person name="Yan Y."/>
            <person name="Sichtig H."/>
        </authorList>
    </citation>
    <scope>NUCLEOTIDE SEQUENCE [LARGE SCALE GENOMIC DNA]</scope>
    <source>
        <strain evidence="9 10">FDAARGOS_790</strain>
    </source>
</reference>
<dbReference type="PANTHER" id="PTHR43884">
    <property type="entry name" value="ACYL-COA DEHYDROGENASE"/>
    <property type="match status" value="1"/>
</dbReference>
<dbReference type="Pfam" id="PF02770">
    <property type="entry name" value="Acyl-CoA_dh_M"/>
    <property type="match status" value="1"/>
</dbReference>
<dbReference type="InterPro" id="IPR037069">
    <property type="entry name" value="AcylCoA_DH/ox_N_sf"/>
</dbReference>
<keyword evidence="5" id="KW-0560">Oxidoreductase</keyword>
<dbReference type="PANTHER" id="PTHR43884:SF12">
    <property type="entry name" value="ISOVALERYL-COA DEHYDROGENASE, MITOCHONDRIAL-RELATED"/>
    <property type="match status" value="1"/>
</dbReference>
<feature type="domain" description="Acyl-CoA dehydrogenase/oxidase C-terminal" evidence="6">
    <location>
        <begin position="233"/>
        <end position="381"/>
    </location>
</feature>
<dbReference type="CDD" id="cd00567">
    <property type="entry name" value="ACAD"/>
    <property type="match status" value="1"/>
</dbReference>
<dbReference type="InterPro" id="IPR009075">
    <property type="entry name" value="AcylCo_DH/oxidase_C"/>
</dbReference>
<sequence length="383" mass="41800">MSLPDDYQLTEFQRMIRASVLPLLEQALPREKIRELDDASEFPFEAYDALARAGWMGLPYGADFGGSGSSFKDLAIFIETVAYHNAQMASAYLATVVYGGMQISHGASEAVKHRILPRIISGKTRMALCLTEPEAGSDVSAIRTRAVQDADDYVIDGQKVFITCAHVAHQLVVATKTDRDAGRHGITLFMVDADSPGVTIRPLKALGRRMIHTNEVFFDNVRVPAAHMLGTLNGGWNGLMRGLNLERLCLSAAASGNIQRIIDSAKEYADTRTQFGKPIGQYQAVAHKFSDMQIMAETTRVLTYRVADMLDAGLQPTSETAIAKVVATENNCKCADMGIQIMGGAGYMMENEMQMYFRDARVGPIGGGTSEIMRSIIAKQMGV</sequence>
<dbReference type="InterPro" id="IPR006089">
    <property type="entry name" value="Acyl-CoA_DH_CS"/>
</dbReference>
<dbReference type="RefSeq" id="WP_173142989.1">
    <property type="nucleotide sequence ID" value="NZ_CP053985.1"/>
</dbReference>
<protein>
    <submittedName>
        <fullName evidence="9">Acyl-CoA/acyl-ACP dehydrogenase</fullName>
    </submittedName>
</protein>
<dbReference type="InterPro" id="IPR006091">
    <property type="entry name" value="Acyl-CoA_Oxase/DH_mid-dom"/>
</dbReference>
<feature type="domain" description="Acyl-CoA dehydrogenase/oxidase N-terminal" evidence="8">
    <location>
        <begin position="10"/>
        <end position="123"/>
    </location>
</feature>
<dbReference type="Pfam" id="PF00441">
    <property type="entry name" value="Acyl-CoA_dh_1"/>
    <property type="match status" value="1"/>
</dbReference>
<keyword evidence="4" id="KW-0274">FAD</keyword>
<dbReference type="InterPro" id="IPR046373">
    <property type="entry name" value="Acyl-CoA_Oxase/DH_mid-dom_sf"/>
</dbReference>
<evidence type="ECO:0000259" key="6">
    <source>
        <dbReference type="Pfam" id="PF00441"/>
    </source>
</evidence>
<dbReference type="GO" id="GO:0003995">
    <property type="term" value="F:acyl-CoA dehydrogenase activity"/>
    <property type="evidence" value="ECO:0007669"/>
    <property type="project" value="InterPro"/>
</dbReference>
<dbReference type="AlphaFoldDB" id="A0A7D4E141"/>
<dbReference type="Pfam" id="PF02771">
    <property type="entry name" value="Acyl-CoA_dh_N"/>
    <property type="match status" value="1"/>
</dbReference>
<evidence type="ECO:0000256" key="5">
    <source>
        <dbReference type="ARBA" id="ARBA00023002"/>
    </source>
</evidence>
<dbReference type="InterPro" id="IPR023076">
    <property type="entry name" value="HMG_CoA_Rdtase_CS"/>
</dbReference>
<dbReference type="InterPro" id="IPR009100">
    <property type="entry name" value="AcylCoA_DH/oxidase_NM_dom_sf"/>
</dbReference>
<dbReference type="PROSITE" id="PS00072">
    <property type="entry name" value="ACYL_COA_DH_1"/>
    <property type="match status" value="1"/>
</dbReference>
<dbReference type="Gene3D" id="1.10.540.10">
    <property type="entry name" value="Acyl-CoA dehydrogenase/oxidase, N-terminal domain"/>
    <property type="match status" value="1"/>
</dbReference>
<keyword evidence="3" id="KW-0285">Flavoprotein</keyword>
<comment type="cofactor">
    <cofactor evidence="1">
        <name>FAD</name>
        <dbReference type="ChEBI" id="CHEBI:57692"/>
    </cofactor>
</comment>
<evidence type="ECO:0000256" key="2">
    <source>
        <dbReference type="ARBA" id="ARBA00009347"/>
    </source>
</evidence>
<gene>
    <name evidence="9" type="ORF">FOC84_02180</name>
</gene>
<dbReference type="InterPro" id="IPR036250">
    <property type="entry name" value="AcylCo_DH-like_C"/>
</dbReference>
<dbReference type="SUPFAM" id="SSF56645">
    <property type="entry name" value="Acyl-CoA dehydrogenase NM domain-like"/>
    <property type="match status" value="1"/>
</dbReference>
<accession>A0A7D4E141</accession>
<evidence type="ECO:0000313" key="9">
    <source>
        <dbReference type="EMBL" id="QKH33811.1"/>
    </source>
</evidence>
<organism evidence="9 10">
    <name type="scientific">Achromobacter pestifer</name>
    <dbReference type="NCBI Taxonomy" id="1353889"/>
    <lineage>
        <taxon>Bacteria</taxon>
        <taxon>Pseudomonadati</taxon>
        <taxon>Pseudomonadota</taxon>
        <taxon>Betaproteobacteria</taxon>
        <taxon>Burkholderiales</taxon>
        <taxon>Alcaligenaceae</taxon>
        <taxon>Achromobacter</taxon>
    </lineage>
</organism>
<dbReference type="SUPFAM" id="SSF47203">
    <property type="entry name" value="Acyl-CoA dehydrogenase C-terminal domain-like"/>
    <property type="match status" value="1"/>
</dbReference>
<evidence type="ECO:0000313" key="10">
    <source>
        <dbReference type="Proteomes" id="UP000500970"/>
    </source>
</evidence>
<dbReference type="EMBL" id="CP053985">
    <property type="protein sequence ID" value="QKH33811.1"/>
    <property type="molecule type" value="Genomic_DNA"/>
</dbReference>